<feature type="region of interest" description="Disordered" evidence="1">
    <location>
        <begin position="1"/>
        <end position="37"/>
    </location>
</feature>
<dbReference type="RefSeq" id="XP_060375081.1">
    <property type="nucleotide sequence ID" value="XM_060530362.1"/>
</dbReference>
<sequence>MSSSSLPDQPNGCNGWSNDGFDATEEEDATTTTSKKTAGVFNGALVRPWAAGSSLQRPGTSRRQGLGVERALGSWEGDDLFPFLARVRTEMEKHDACPCAIHMDNGAGPLPTVGMARR</sequence>
<feature type="compositionally biased region" description="Polar residues" evidence="1">
    <location>
        <begin position="1"/>
        <end position="17"/>
    </location>
</feature>
<keyword evidence="3" id="KW-1185">Reference proteome</keyword>
<evidence type="ECO:0000256" key="1">
    <source>
        <dbReference type="SAM" id="MobiDB-lite"/>
    </source>
</evidence>
<accession>A0ABQ9QPH0</accession>
<name>A0ABQ9QPH0_9PEZI</name>
<dbReference type="EMBL" id="MLFU01000120">
    <property type="protein sequence ID" value="KAK1480521.1"/>
    <property type="molecule type" value="Genomic_DNA"/>
</dbReference>
<dbReference type="Proteomes" id="UP001227543">
    <property type="component" value="Unassembled WGS sequence"/>
</dbReference>
<evidence type="ECO:0000313" key="3">
    <source>
        <dbReference type="Proteomes" id="UP001227543"/>
    </source>
</evidence>
<dbReference type="GeneID" id="85414600"/>
<evidence type="ECO:0000313" key="2">
    <source>
        <dbReference type="EMBL" id="KAK1480521.1"/>
    </source>
</evidence>
<gene>
    <name evidence="2" type="ORF">CTAM01_14361</name>
</gene>
<proteinExistence type="predicted"/>
<organism evidence="2 3">
    <name type="scientific">Colletotrichum tamarilloi</name>
    <dbReference type="NCBI Taxonomy" id="1209934"/>
    <lineage>
        <taxon>Eukaryota</taxon>
        <taxon>Fungi</taxon>
        <taxon>Dikarya</taxon>
        <taxon>Ascomycota</taxon>
        <taxon>Pezizomycotina</taxon>
        <taxon>Sordariomycetes</taxon>
        <taxon>Hypocreomycetidae</taxon>
        <taxon>Glomerellales</taxon>
        <taxon>Glomerellaceae</taxon>
        <taxon>Colletotrichum</taxon>
        <taxon>Colletotrichum acutatum species complex</taxon>
    </lineage>
</organism>
<comment type="caution">
    <text evidence="2">The sequence shown here is derived from an EMBL/GenBank/DDBJ whole genome shotgun (WGS) entry which is preliminary data.</text>
</comment>
<reference evidence="2 3" key="1">
    <citation type="submission" date="2016-10" db="EMBL/GenBank/DDBJ databases">
        <title>The genome sequence of Colletotrichum fioriniae PJ7.</title>
        <authorList>
            <person name="Baroncelli R."/>
        </authorList>
    </citation>
    <scope>NUCLEOTIDE SEQUENCE [LARGE SCALE GENOMIC DNA]</scope>
    <source>
        <strain evidence="2 3">Tom-12</strain>
    </source>
</reference>
<protein>
    <submittedName>
        <fullName evidence="2">Uncharacterized protein</fullName>
    </submittedName>
</protein>